<feature type="region of interest" description="Disordered" evidence="2">
    <location>
        <begin position="214"/>
        <end position="249"/>
    </location>
</feature>
<feature type="compositionally biased region" description="Basic and acidic residues" evidence="2">
    <location>
        <begin position="2272"/>
        <end position="2287"/>
    </location>
</feature>
<feature type="compositionally biased region" description="Low complexity" evidence="2">
    <location>
        <begin position="1745"/>
        <end position="1758"/>
    </location>
</feature>
<proteinExistence type="predicted"/>
<feature type="region of interest" description="Disordered" evidence="2">
    <location>
        <begin position="1202"/>
        <end position="1234"/>
    </location>
</feature>
<feature type="compositionally biased region" description="Low complexity" evidence="2">
    <location>
        <begin position="2573"/>
        <end position="2585"/>
    </location>
</feature>
<feature type="region of interest" description="Disordered" evidence="2">
    <location>
        <begin position="348"/>
        <end position="383"/>
    </location>
</feature>
<feature type="region of interest" description="Disordered" evidence="2">
    <location>
        <begin position="1634"/>
        <end position="1660"/>
    </location>
</feature>
<evidence type="ECO:0000256" key="2">
    <source>
        <dbReference type="SAM" id="MobiDB-lite"/>
    </source>
</evidence>
<evidence type="ECO:0000256" key="1">
    <source>
        <dbReference type="ARBA" id="ARBA00022581"/>
    </source>
</evidence>
<feature type="region of interest" description="Disordered" evidence="2">
    <location>
        <begin position="2755"/>
        <end position="2825"/>
    </location>
</feature>
<feature type="compositionally biased region" description="Basic and acidic residues" evidence="2">
    <location>
        <begin position="2782"/>
        <end position="2799"/>
    </location>
</feature>
<feature type="region of interest" description="Disordered" evidence="2">
    <location>
        <begin position="1071"/>
        <end position="1091"/>
    </location>
</feature>
<feature type="compositionally biased region" description="Polar residues" evidence="2">
    <location>
        <begin position="2334"/>
        <end position="2348"/>
    </location>
</feature>
<accession>A0A2A4JLR0</accession>
<reference evidence="3" key="1">
    <citation type="submission" date="2017-09" db="EMBL/GenBank/DDBJ databases">
        <title>Contemporary evolution of a Lepidopteran species, Heliothis virescens, in response to modern agricultural practices.</title>
        <authorList>
            <person name="Fritz M.L."/>
            <person name="Deyonke A.M."/>
            <person name="Papanicolaou A."/>
            <person name="Micinski S."/>
            <person name="Westbrook J."/>
            <person name="Gould F."/>
        </authorList>
    </citation>
    <scope>NUCLEOTIDE SEQUENCE [LARGE SCALE GENOMIC DNA]</scope>
    <source>
        <strain evidence="3">HvINT-</strain>
        <tissue evidence="3">Whole body</tissue>
    </source>
</reference>
<feature type="compositionally biased region" description="Pro residues" evidence="2">
    <location>
        <begin position="2654"/>
        <end position="2665"/>
    </location>
</feature>
<keyword evidence="1" id="KW-0945">Host-virus interaction</keyword>
<dbReference type="EMBL" id="NWSH01001081">
    <property type="protein sequence ID" value="PCG72716.1"/>
    <property type="molecule type" value="Genomic_DNA"/>
</dbReference>
<evidence type="ECO:0000313" key="3">
    <source>
        <dbReference type="EMBL" id="PCG72716.1"/>
    </source>
</evidence>
<feature type="compositionally biased region" description="Basic residues" evidence="2">
    <location>
        <begin position="2772"/>
        <end position="2781"/>
    </location>
</feature>
<feature type="region of interest" description="Disordered" evidence="2">
    <location>
        <begin position="2258"/>
        <end position="2292"/>
    </location>
</feature>
<sequence length="2902" mass="318089">MRKSLAAVGTETASAKERKKKGSRKPSVVTRHSERMRKAKVEGLLTPLKGKTPEQKEKILRGLAMKGIPLPEGQTPSEKKLIDKVRTDLGLPIEPKNKHIRDKHQVAAVAGKLFPLEGKSNAEKEKILQDLHDMDIPLPIGRTPSEKDLIAKILAGPAAPSEKMRQAKLEYLKTPLKGKTPAQKEKILKGLAKHGMVLPEGETLSEKKLIDKVRDELGLPPEPKTPDMKKKHAKAAEAGFLEPLEGKTPKEKERILQGLHDLGIHLPEGRTPSEKAIIAKVKAKPPAPSVSLKYSEKMRKAKADGLLTPLKGKTPDQREKVLRGLAMRGIPLPEGQTPSERKLIDKVRGDLGLPIEPKTKDARDKHEAAASAGKLLPLEGKTPAQKEKILRGLRDMNIPLPIGRTPSEKALIAKIMAEPPAPAVRKTKSERMKAAKAAGFLTPLEGKKPEQKEKILRGLAKLGLPLPEGKTPSDKILADKVRAEVGLPPEPQTPTLKEKYAKAQAAGLITPLEGKSPAQKEKILQDLHDMGVPLPEGRTPSEKAIVAKVKAKPRAPSVSLKYSEKMRKAKADGLLTPLKGKTPDQREKILKGLAMRGIPLPEGQTPSERKLIDKVRGDLGLPIEPKTKDVRDKHQVAASAGKLLPLEGKTPAQKEKILRGLHDMNIPLPIGRTPSEKSLIAKIMAEPPASAVRKTKSERLKAAKAAGFLTPLEGKKAEQKEKILRGLAKHGLPLPEGKTPSDKILVDKIRAEVGLPPEPETPSLKEKYAKAQAAGLITPLEGKSPAQKEKILKAQAAMGLSLPEGRTPSEKSLIAKIKAEPTPSITTEKLRKARAAGLLTPLEGKPPKQREKILKGLAKAGLPLPEGKTQSEKALIDKVKKEMGLPDRTPSEKIRHAKATGLLTPLEGKTPLQKEKILRGRAAAGLPLPIGKSPSERALIQKIKADTGYVTPSPSERLQRAKAAGLMTPLKGKTPSVKEKILRNMKAAGVPIPEGETPSEKDLIRKLIAEPPPVTRTQSDKIRLAKAAGLLTPLQGKTPEQKQKILKGLVKAGLPLPEPKTESEKNIIDKIREEVGLPPEPKTPSLQEKYRKAQAAGLITPLEGKTPAEQEKILQKLHDAGIPLPEGRGPSEKALIKKIKGKPPSKTPSEKLKAAKAAGFLTPLEGKTPAQKEKILKGLAKTGIALPEGKTASEKDLISKVRQEMGLPPEPKTPSLREKMQKAQTAGIITPLEGKSPAKKKKILQALADAGIPLPEGRTASEKSLIAKIRPKSKAPSLEGKASPTPSEKSIIRKAKEAGLLTPITGKEPAEKERILKGLAEAGLPLPVGKTASEKDLIKKVRAETGLPPTPTPSEKMGKIKKRAKVAGAAASKKLAKGIEAEEYEDVIKTTTCDRGCGCDKKKIRFKHSYVKIRVTSPDISSFCDCPQECIPGVINGAFIDNEGIKVTVGRVIGIPLYTDEYSGYNLLDGKPKAKHISNKTKFFDNYDKSQFKVCTFDTDATNEVEYVISSSSDSSSGSPYSTESEINFEHTCTPPYQKHCSKSVRILQSSVDLQRPCDMSIAGTLKTKSNANSFNSFFVFKSETSLSLNTSPSNSIDTISLDSDRNSSISCNSTHYSGDQSSDDLVTLSSLDSSMTSENENTNKRTPIRTGNVKKKIVPPTPQHEYTVYRMSQTKINFTNTASSKTKKKPEADEPVVVLNRLPTKIDLTKLVGKILKKKQYAGVSSIFVVIPTSDDDTGDSVESSKNSNASIVSSESHIPDENENIKSNETIEVIEKVDEIVGTDVTTDIPCRCQEGDSSDIVVHECCSKGSYVANVMSKQSIPQFLKGKVLDRLLSANLSKESEETRSRDIPPCSDLSTCYEPSETSGHLSDHHRHEDKCPAHCGCISNESEIIKTHIASTNTEIPDDNTEDKKAGKIFPFVGDRGLQRSGSSNVYLPKSLKDVKRSYSDLMETSTIVKNIKRCICTGYSRLSGIEVGTPSSTVPRISENLSSLNHSSPIQLTRKQWYNQATSLSERQVTIQHLSQEESCACDGVKHFGDDTNQIKKSEKSKADCACQVVDGQDFVIPQKNTNDVPLKKLALDSPRERTTQSIPFEKTALDLPRQNTGQNLPCERSAQVSLRERTSQTMPLERLAQDLHRERKIHNIPVEKTTQHLPCERSAQDSLRENTTQSIPLDKTAQDLTCINQAQDLPRERKIHNIPVTKTVKDLLPLERLAQDLHRQRKIHNIPVEKTAQHLTRINQAQDVPCETSAQDALRERTTQSMPLEKTAQDLTRERSAPDLHRERKIHNIPVERTAQSIPCERSAQSIPCERSVQSISCERSAQSISCERSTQSIPCERSTQSIPLEKTAPDLPLERSAENLHRESKMHNIPVERTAHNLPLEKPAQTLPCDITAQNSQRDNLDKADDLESSSHKKQIHKSQNGPENTTNPKINDNLLKLLSNLSKTSISNWDCPCFLSNDSENPNKVIISNSNSPTTLLEKSLKRKSAIRGSDSKIRSKKKSIRIVDPKSEQAPLPGQVPEVQTIPGTPPSSAPLKATSSRQASKYKQIPQPPQAMSATSDSDADKTPQSQPLSSSQGSPQPHPMNKTDQNSQSLSEQNPQSVPTSKTKSSTHSTLLPQPLPINETKQPQQLSLPPQHMQPAAETLPPEGYPPEGYPPEGYPLEGNPPEGYPYEESGPSCGWIDMAKAMRLTSEWSQYTSGFKACKKKQKPKVVEVPQEEIELDFEDAVKYYATTHPELFRDLMQQELRKKLESETEAEQSNDKEGKKLKKGKKKERKDSFLSKKSKKETEKEKIKKGKKASKKGNSMSDSDEEVKKKNPYYNKTCDCPYGPIPPPIRYETTSESPEELERYPRGLKMSLGGKGSASPGLKNLACFKMTREYPSSSTVCNQESLISW</sequence>
<feature type="region of interest" description="Disordered" evidence="2">
    <location>
        <begin position="1737"/>
        <end position="1763"/>
    </location>
</feature>
<feature type="compositionally biased region" description="Low complexity" evidence="2">
    <location>
        <begin position="2610"/>
        <end position="2620"/>
    </location>
</feature>
<feature type="region of interest" description="Disordered" evidence="2">
    <location>
        <begin position="1"/>
        <end position="52"/>
    </location>
</feature>
<feature type="compositionally biased region" description="Basic and acidic residues" evidence="2">
    <location>
        <begin position="357"/>
        <end position="368"/>
    </location>
</feature>
<feature type="compositionally biased region" description="Polar residues" evidence="2">
    <location>
        <begin position="2592"/>
        <end position="2609"/>
    </location>
</feature>
<feature type="region of interest" description="Disordered" evidence="2">
    <location>
        <begin position="2334"/>
        <end position="2357"/>
    </location>
</feature>
<name>A0A2A4JLR0_HELVI</name>
<dbReference type="PANTHER" id="PTHR13037">
    <property type="entry name" value="FORMIN"/>
    <property type="match status" value="1"/>
</dbReference>
<gene>
    <name evidence="3" type="ORF">B5V51_536</name>
</gene>
<organism evidence="3">
    <name type="scientific">Heliothis virescens</name>
    <name type="common">Tobacco budworm moth</name>
    <dbReference type="NCBI Taxonomy" id="7102"/>
    <lineage>
        <taxon>Eukaryota</taxon>
        <taxon>Metazoa</taxon>
        <taxon>Ecdysozoa</taxon>
        <taxon>Arthropoda</taxon>
        <taxon>Hexapoda</taxon>
        <taxon>Insecta</taxon>
        <taxon>Pterygota</taxon>
        <taxon>Neoptera</taxon>
        <taxon>Endopterygota</taxon>
        <taxon>Lepidoptera</taxon>
        <taxon>Glossata</taxon>
        <taxon>Ditrysia</taxon>
        <taxon>Noctuoidea</taxon>
        <taxon>Noctuidae</taxon>
        <taxon>Heliothinae</taxon>
        <taxon>Heliothis</taxon>
    </lineage>
</organism>
<dbReference type="PANTHER" id="PTHR13037:SF24">
    <property type="entry name" value="POLYCOMB PROTEIN PCL-RELATED"/>
    <property type="match status" value="1"/>
</dbReference>
<feature type="compositionally biased region" description="Basic and acidic residues" evidence="2">
    <location>
        <begin position="881"/>
        <end position="894"/>
    </location>
</feature>
<feature type="region of interest" description="Disordered" evidence="2">
    <location>
        <begin position="1253"/>
        <end position="1291"/>
    </location>
</feature>
<feature type="compositionally biased region" description="Polar residues" evidence="2">
    <location>
        <begin position="2630"/>
        <end position="2639"/>
    </location>
</feature>
<dbReference type="STRING" id="7102.A0A2A4JLR0"/>
<feature type="region of interest" description="Disordered" evidence="2">
    <location>
        <begin position="2486"/>
        <end position="2684"/>
    </location>
</feature>
<comment type="caution">
    <text evidence="3">The sequence shown here is derived from an EMBL/GenBank/DDBJ whole genome shotgun (WGS) entry which is preliminary data.</text>
</comment>
<feature type="region of interest" description="Disordered" evidence="2">
    <location>
        <begin position="2409"/>
        <end position="2437"/>
    </location>
</feature>
<feature type="compositionally biased region" description="Low complexity" evidence="2">
    <location>
        <begin position="2666"/>
        <end position="2683"/>
    </location>
</feature>
<protein>
    <submittedName>
        <fullName evidence="3">Uncharacterized protein</fullName>
    </submittedName>
</protein>
<feature type="region of interest" description="Disordered" evidence="2">
    <location>
        <begin position="881"/>
        <end position="908"/>
    </location>
</feature>